<evidence type="ECO:0000313" key="3">
    <source>
        <dbReference type="Proteomes" id="UP000310458"/>
    </source>
</evidence>
<reference evidence="2 3" key="1">
    <citation type="submission" date="2019-05" db="EMBL/GenBank/DDBJ databases">
        <title>Nesterenkonia sp. GY074 isolated from the Southern Atlantic Ocean.</title>
        <authorList>
            <person name="Zhang G."/>
        </authorList>
    </citation>
    <scope>NUCLEOTIDE SEQUENCE [LARGE SCALE GENOMIC DNA]</scope>
    <source>
        <strain evidence="2 3">GY074</strain>
    </source>
</reference>
<organism evidence="2 3">
    <name type="scientific">Nesterenkonia salmonea</name>
    <dbReference type="NCBI Taxonomy" id="1804987"/>
    <lineage>
        <taxon>Bacteria</taxon>
        <taxon>Bacillati</taxon>
        <taxon>Actinomycetota</taxon>
        <taxon>Actinomycetes</taxon>
        <taxon>Micrococcales</taxon>
        <taxon>Micrococcaceae</taxon>
        <taxon>Nesterenkonia</taxon>
    </lineage>
</organism>
<dbReference type="InterPro" id="IPR011059">
    <property type="entry name" value="Metal-dep_hydrolase_composite"/>
</dbReference>
<comment type="caution">
    <text evidence="2">The sequence shown here is derived from an EMBL/GenBank/DDBJ whole genome shotgun (WGS) entry which is preliminary data.</text>
</comment>
<evidence type="ECO:0000313" key="2">
    <source>
        <dbReference type="EMBL" id="TLP93709.1"/>
    </source>
</evidence>
<accession>A0A5R9B7Y6</accession>
<evidence type="ECO:0008006" key="4">
    <source>
        <dbReference type="Google" id="ProtNLM"/>
    </source>
</evidence>
<name>A0A5R9B7Y6_9MICC</name>
<sequence length="391" mass="41457">MSSTVSDPAPHAPRLLHNGTIHSTAEPYAEAMIVEDGQVAWLGSDETAEQMRGEHLEVQDLDRGLVAPGFVGMVGLELDQLAAGAVAQVLDVAVHRLGYSGLRLRVDLSTHDINAQNLATTVQRLTETFNAAAGHAIDVWPIVHLNGVEADGGAPSITPVNQLLDMLEPLDAVGRAPAVQLTMGAILPNLLGVRSWCAEAGRQLLLDCSATEPGVVVDSMVASQRHLRELKQGPSPSTPTVLVGFDTAERSHWEQLLNTGVHVLLIAPGHLATALSVGVPTSAAPPEGENPWQLISDHVHHSSDPVSVRAGFNAQTRGAFRSLPDARPMAGQLNPGTEATYAVWAVEQLSVQTPHSTVSAWSTDQRARTPLLPYLDGETLPQLVSTVIAGR</sequence>
<dbReference type="Gene3D" id="2.30.40.10">
    <property type="entry name" value="Urease, subunit C, domain 1"/>
    <property type="match status" value="1"/>
</dbReference>
<dbReference type="RefSeq" id="WP_166433034.1">
    <property type="nucleotide sequence ID" value="NZ_VAVZ01000041.1"/>
</dbReference>
<dbReference type="Proteomes" id="UP000310458">
    <property type="component" value="Unassembled WGS sequence"/>
</dbReference>
<keyword evidence="3" id="KW-1185">Reference proteome</keyword>
<dbReference type="GO" id="GO:0016810">
    <property type="term" value="F:hydrolase activity, acting on carbon-nitrogen (but not peptide) bonds"/>
    <property type="evidence" value="ECO:0007669"/>
    <property type="project" value="InterPro"/>
</dbReference>
<dbReference type="EMBL" id="VAVZ01000041">
    <property type="protein sequence ID" value="TLP93709.1"/>
    <property type="molecule type" value="Genomic_DNA"/>
</dbReference>
<feature type="region of interest" description="Disordered" evidence="1">
    <location>
        <begin position="1"/>
        <end position="20"/>
    </location>
</feature>
<gene>
    <name evidence="2" type="ORF">FEF26_12915</name>
</gene>
<dbReference type="SUPFAM" id="SSF51338">
    <property type="entry name" value="Composite domain of metallo-dependent hydrolases"/>
    <property type="match status" value="1"/>
</dbReference>
<dbReference type="AlphaFoldDB" id="A0A5R9B7Y6"/>
<evidence type="ECO:0000256" key="1">
    <source>
        <dbReference type="SAM" id="MobiDB-lite"/>
    </source>
</evidence>
<proteinExistence type="predicted"/>
<protein>
    <recommendedName>
        <fullName evidence="4">Amidohydrolase 3 domain-containing protein</fullName>
    </recommendedName>
</protein>